<dbReference type="SUPFAM" id="SSF56672">
    <property type="entry name" value="DNA/RNA polymerases"/>
    <property type="match status" value="1"/>
</dbReference>
<evidence type="ECO:0000256" key="2">
    <source>
        <dbReference type="PROSITE-ProRule" id="PRU00504"/>
    </source>
</evidence>
<dbReference type="AlphaFoldDB" id="A0A815C0B4"/>
<comment type="caution">
    <text evidence="3">The sequence shown here is derived from an EMBL/GenBank/DDBJ whole genome shotgun (WGS) entry which is preliminary data.</text>
</comment>
<proteinExistence type="predicted"/>
<dbReference type="InterPro" id="IPR001258">
    <property type="entry name" value="NHL_repeat"/>
</dbReference>
<dbReference type="InterPro" id="IPR052055">
    <property type="entry name" value="Hepadnavirus_pol/RT"/>
</dbReference>
<name>A0A815C0B4_9BILA</name>
<dbReference type="PANTHER" id="PTHR33050:SF8">
    <property type="entry name" value="REVERSE TRANSCRIPTASE DOMAIN-CONTAINING PROTEIN"/>
    <property type="match status" value="1"/>
</dbReference>
<feature type="repeat" description="NHL" evidence="2">
    <location>
        <begin position="311"/>
        <end position="348"/>
    </location>
</feature>
<dbReference type="PANTHER" id="PTHR33050">
    <property type="entry name" value="REVERSE TRANSCRIPTASE DOMAIN-CONTAINING PROTEIN"/>
    <property type="match status" value="1"/>
</dbReference>
<dbReference type="InterPro" id="IPR011042">
    <property type="entry name" value="6-blade_b-propeller_TolB-like"/>
</dbReference>
<dbReference type="EMBL" id="CAJOBC010026071">
    <property type="protein sequence ID" value="CAF4069452.1"/>
    <property type="molecule type" value="Genomic_DNA"/>
</dbReference>
<evidence type="ECO:0000256" key="1">
    <source>
        <dbReference type="ARBA" id="ARBA00022737"/>
    </source>
</evidence>
<protein>
    <submittedName>
        <fullName evidence="3">Uncharacterized protein</fullName>
    </submittedName>
</protein>
<keyword evidence="1" id="KW-0677">Repeat</keyword>
<evidence type="ECO:0000313" key="3">
    <source>
        <dbReference type="EMBL" id="CAF1277097.1"/>
    </source>
</evidence>
<dbReference type="EMBL" id="CAJNOQ010011450">
    <property type="protein sequence ID" value="CAF1277097.1"/>
    <property type="molecule type" value="Genomic_DNA"/>
</dbReference>
<sequence>MLGTRTRNKFLRTRTRLGLGPSRTRPCLMGNHHQVVKSWLNDSVMTPIIVAGTGIEGSNSNQLSYPRGIFVDVNLDLYVTDCNNNRVQLFRLGNSNGITVVGRLSPNPTISLSCPTDIVLDDEKYLFIVDSFNDRIVGSGVNGFRCLVGCYGGAHLFNQPKFCSTPVWNRNGITFANQMALGSKPLTIFINEKNSVYTINKEKTQILIWHEGNIDPAMIILSDFYNPSSLFVTSNGDIYIDNGEKNGRVEKWISNTSTWVTVLFAYSSCKGLFIDTMDNLYCSMSNHHHVVKRYLYDRITTLAGVAGTGDKGSDDDQLNHPHGIFVDEKFDLYVADCGNNRVQCFRSGKSDGITVAGDKSFSSTISLNCPTGITFDAEKYLFIVDSNNHRILRLGPSGFRCVVGCREGVFQSTQLSSPFSLSFGHFGNMFVTDAGNNRIQKFQYLKNSCDMSSVVQWTNSSALTTNSQIYSRDCGQDKFYYDSFEVKVPESRYYTIWSSSNIDTFGYIYENSFDPLNPSANSSRKDNDGEFNGQFKFEIPLYVNTTYILVVTTFHPITLGEINITIWGLKDVTVKRLTPHKTLGSCFVLEYLGLILDTIRFQIIVPDEKKLRIIESIESVLHKRIINKRQLFSLLGHLQFAMRAILPGRWFLSFLITLSTSVKQLFHNVTVGQECKNDLMMWFKFPQLWNGVSFFMQPSLTLVSDLDLYTDAVTSLGFGIVYGNKWRYDSCSNAPLQEYFVNPKPSIAYLELYSAVVASLLWGKEWSSKRTLFHSDNTATVQIINKGRSRCPAIMKVMRHLTLQAAKCNFYVRARYVPGKHNVLADPFSCLKIQKFKALLPTADEFPVPVPHASQVIYL</sequence>
<dbReference type="CDD" id="cd05819">
    <property type="entry name" value="NHL"/>
    <property type="match status" value="1"/>
</dbReference>
<dbReference type="Proteomes" id="UP000681722">
    <property type="component" value="Unassembled WGS sequence"/>
</dbReference>
<evidence type="ECO:0000313" key="5">
    <source>
        <dbReference type="Proteomes" id="UP000663829"/>
    </source>
</evidence>
<evidence type="ECO:0000313" key="4">
    <source>
        <dbReference type="EMBL" id="CAF4069452.1"/>
    </source>
</evidence>
<dbReference type="SUPFAM" id="SSF101898">
    <property type="entry name" value="NHL repeat"/>
    <property type="match status" value="2"/>
</dbReference>
<reference evidence="3" key="1">
    <citation type="submission" date="2021-02" db="EMBL/GenBank/DDBJ databases">
        <authorList>
            <person name="Nowell W R."/>
        </authorList>
    </citation>
    <scope>NUCLEOTIDE SEQUENCE</scope>
</reference>
<dbReference type="InterPro" id="IPR043502">
    <property type="entry name" value="DNA/RNA_pol_sf"/>
</dbReference>
<gene>
    <name evidence="3" type="ORF">GPM918_LOCUS27373</name>
    <name evidence="4" type="ORF">SRO942_LOCUS27686</name>
</gene>
<accession>A0A815C0B4</accession>
<feature type="repeat" description="NHL" evidence="2">
    <location>
        <begin position="54"/>
        <end position="93"/>
    </location>
</feature>
<organism evidence="3 5">
    <name type="scientific">Didymodactylos carnosus</name>
    <dbReference type="NCBI Taxonomy" id="1234261"/>
    <lineage>
        <taxon>Eukaryota</taxon>
        <taxon>Metazoa</taxon>
        <taxon>Spiralia</taxon>
        <taxon>Gnathifera</taxon>
        <taxon>Rotifera</taxon>
        <taxon>Eurotatoria</taxon>
        <taxon>Bdelloidea</taxon>
        <taxon>Philodinida</taxon>
        <taxon>Philodinidae</taxon>
        <taxon>Didymodactylos</taxon>
    </lineage>
</organism>
<dbReference type="PROSITE" id="PS51125">
    <property type="entry name" value="NHL"/>
    <property type="match status" value="2"/>
</dbReference>
<dbReference type="Pfam" id="PF01436">
    <property type="entry name" value="NHL"/>
    <property type="match status" value="2"/>
</dbReference>
<dbReference type="CDD" id="cd09275">
    <property type="entry name" value="RNase_HI_RT_DIRS1"/>
    <property type="match status" value="1"/>
</dbReference>
<keyword evidence="5" id="KW-1185">Reference proteome</keyword>
<dbReference type="Gene3D" id="2.120.10.30">
    <property type="entry name" value="TolB, C-terminal domain"/>
    <property type="match status" value="2"/>
</dbReference>
<dbReference type="Proteomes" id="UP000663829">
    <property type="component" value="Unassembled WGS sequence"/>
</dbReference>
<dbReference type="OrthoDB" id="10060045at2759"/>